<feature type="domain" description="TauD/TfdA-like" evidence="5">
    <location>
        <begin position="15"/>
        <end position="239"/>
    </location>
</feature>
<evidence type="ECO:0000313" key="6">
    <source>
        <dbReference type="EMBL" id="MBO2454194.1"/>
    </source>
</evidence>
<comment type="caution">
    <text evidence="6">The sequence shown here is derived from an EMBL/GenBank/DDBJ whole genome shotgun (WGS) entry which is preliminary data.</text>
</comment>
<keyword evidence="6" id="KW-0223">Dioxygenase</keyword>
<dbReference type="Pfam" id="PF02668">
    <property type="entry name" value="TauD"/>
    <property type="match status" value="1"/>
</dbReference>
<evidence type="ECO:0000259" key="5">
    <source>
        <dbReference type="Pfam" id="PF02668"/>
    </source>
</evidence>
<proteinExistence type="predicted"/>
<dbReference type="PANTHER" id="PTHR10696:SF56">
    <property type="entry name" value="TAUD_TFDA-LIKE DOMAIN-CONTAINING PROTEIN"/>
    <property type="match status" value="1"/>
</dbReference>
<keyword evidence="4" id="KW-0045">Antibiotic biosynthesis</keyword>
<dbReference type="InterPro" id="IPR050411">
    <property type="entry name" value="AlphaKG_dependent_hydroxylases"/>
</dbReference>
<dbReference type="InterPro" id="IPR003819">
    <property type="entry name" value="TauD/TfdA-like"/>
</dbReference>
<dbReference type="PANTHER" id="PTHR10696">
    <property type="entry name" value="GAMMA-BUTYROBETAINE HYDROXYLASE-RELATED"/>
    <property type="match status" value="1"/>
</dbReference>
<comment type="cofactor">
    <cofactor evidence="1">
        <name>Fe(2+)</name>
        <dbReference type="ChEBI" id="CHEBI:29033"/>
    </cofactor>
</comment>
<gene>
    <name evidence="6" type="ORF">J4573_44400</name>
</gene>
<accession>A0A939T9F1</accession>
<dbReference type="Gene3D" id="3.60.130.10">
    <property type="entry name" value="Clavaminate synthase-like"/>
    <property type="match status" value="1"/>
</dbReference>
<dbReference type="SUPFAM" id="SSF51197">
    <property type="entry name" value="Clavaminate synthase-like"/>
    <property type="match status" value="1"/>
</dbReference>
<keyword evidence="2" id="KW-0560">Oxidoreductase</keyword>
<protein>
    <submittedName>
        <fullName evidence="6">TauD/TfdA family dioxygenase</fullName>
    </submittedName>
</protein>
<evidence type="ECO:0000313" key="7">
    <source>
        <dbReference type="Proteomes" id="UP000669179"/>
    </source>
</evidence>
<dbReference type="EMBL" id="JAGEOJ010000025">
    <property type="protein sequence ID" value="MBO2454194.1"/>
    <property type="molecule type" value="Genomic_DNA"/>
</dbReference>
<dbReference type="AlphaFoldDB" id="A0A939T9F1"/>
<dbReference type="GO" id="GO:0017000">
    <property type="term" value="P:antibiotic biosynthetic process"/>
    <property type="evidence" value="ECO:0007669"/>
    <property type="project" value="UniProtKB-KW"/>
</dbReference>
<evidence type="ECO:0000256" key="2">
    <source>
        <dbReference type="ARBA" id="ARBA00023002"/>
    </source>
</evidence>
<keyword evidence="3" id="KW-0408">Iron</keyword>
<organism evidence="6 7">
    <name type="scientific">Actinomadura barringtoniae</name>
    <dbReference type="NCBI Taxonomy" id="1427535"/>
    <lineage>
        <taxon>Bacteria</taxon>
        <taxon>Bacillati</taxon>
        <taxon>Actinomycetota</taxon>
        <taxon>Actinomycetes</taxon>
        <taxon>Streptosporangiales</taxon>
        <taxon>Thermomonosporaceae</taxon>
        <taxon>Actinomadura</taxon>
    </lineage>
</organism>
<name>A0A939T9F1_9ACTN</name>
<dbReference type="Proteomes" id="UP000669179">
    <property type="component" value="Unassembled WGS sequence"/>
</dbReference>
<sequence length="278" mass="30364">MRTTTQAPDDVLAPYPVEAITPRVIAQRLRESGLIVVDGLTRRSDVRQLALLFMNLYAHRDSDPDGITTIRNNGSTENRPGFEGFASGPLAPHTERSGIPTPPRLMFMACARPADRGGECLLTDGRELYNNLWTHRPEAAVALSEPRTAFYGMGDGAGGGHAAQVFTRLPGGRIAVRLRLDALARWSPMVEPYLRDLRAAALQDQVTLPLAAGQAYILDNTRWLHARGAFSGDRRFWRVLGDPRFPLPTGFLPINRTTTTAAEVARTAGLPTGEEGIV</sequence>
<reference evidence="6" key="1">
    <citation type="submission" date="2021-03" db="EMBL/GenBank/DDBJ databases">
        <authorList>
            <person name="Kanchanasin P."/>
            <person name="Saeng-In P."/>
            <person name="Phongsopitanun W."/>
            <person name="Yuki M."/>
            <person name="Kudo T."/>
            <person name="Ohkuma M."/>
            <person name="Tanasupawat S."/>
        </authorList>
    </citation>
    <scope>NUCLEOTIDE SEQUENCE</scope>
    <source>
        <strain evidence="6">GKU 128</strain>
    </source>
</reference>
<dbReference type="GO" id="GO:0051213">
    <property type="term" value="F:dioxygenase activity"/>
    <property type="evidence" value="ECO:0007669"/>
    <property type="project" value="UniProtKB-KW"/>
</dbReference>
<evidence type="ECO:0000256" key="3">
    <source>
        <dbReference type="ARBA" id="ARBA00023004"/>
    </source>
</evidence>
<evidence type="ECO:0000256" key="1">
    <source>
        <dbReference type="ARBA" id="ARBA00001954"/>
    </source>
</evidence>
<dbReference type="InterPro" id="IPR042098">
    <property type="entry name" value="TauD-like_sf"/>
</dbReference>
<keyword evidence="7" id="KW-1185">Reference proteome</keyword>
<dbReference type="RefSeq" id="WP_208262405.1">
    <property type="nucleotide sequence ID" value="NZ_JAGEOJ010000025.1"/>
</dbReference>
<evidence type="ECO:0000256" key="4">
    <source>
        <dbReference type="ARBA" id="ARBA00023194"/>
    </source>
</evidence>